<dbReference type="Gene3D" id="3.30.70.1070">
    <property type="entry name" value="Sporulation related repeat"/>
    <property type="match status" value="1"/>
</dbReference>
<keyword evidence="3 4" id="KW-0961">Cell wall biogenesis/degradation</keyword>
<dbReference type="Pfam" id="PF03330">
    <property type="entry name" value="DPBB_1"/>
    <property type="match status" value="1"/>
</dbReference>
<reference evidence="7" key="1">
    <citation type="submission" date="2020-09" db="EMBL/GenBank/DDBJ databases">
        <title>Pelobacter alkaliphilus sp. nov., a novel anaerobic arsenate-reducing bacterium from terrestrial mud volcano.</title>
        <authorList>
            <person name="Khomyakova M.A."/>
            <person name="Merkel A.Y."/>
            <person name="Slobodkin A.I."/>
        </authorList>
    </citation>
    <scope>NUCLEOTIDE SEQUENCE</scope>
    <source>
        <strain evidence="7">M08fum</strain>
    </source>
</reference>
<dbReference type="RefSeq" id="WP_191155970.1">
    <property type="nucleotide sequence ID" value="NZ_JACWUN010000010.1"/>
</dbReference>
<evidence type="ECO:0000259" key="6">
    <source>
        <dbReference type="PROSITE" id="PS51724"/>
    </source>
</evidence>
<dbReference type="Pfam" id="PF05036">
    <property type="entry name" value="SPOR"/>
    <property type="match status" value="1"/>
</dbReference>
<dbReference type="PROSITE" id="PS51257">
    <property type="entry name" value="PROKAR_LIPOPROTEIN"/>
    <property type="match status" value="1"/>
</dbReference>
<evidence type="ECO:0000256" key="2">
    <source>
        <dbReference type="ARBA" id="ARBA00023239"/>
    </source>
</evidence>
<dbReference type="GO" id="GO:0008932">
    <property type="term" value="F:lytic endotransglycosylase activity"/>
    <property type="evidence" value="ECO:0007669"/>
    <property type="project" value="UniProtKB-UniRule"/>
</dbReference>
<keyword evidence="4" id="KW-0449">Lipoprotein</keyword>
<dbReference type="PANTHER" id="PTHR34183:SF1">
    <property type="entry name" value="ENDOLYTIC PEPTIDOGLYCAN TRANSGLYCOSYLASE RLPA"/>
    <property type="match status" value="1"/>
</dbReference>
<keyword evidence="1" id="KW-0732">Signal</keyword>
<evidence type="ECO:0000256" key="1">
    <source>
        <dbReference type="ARBA" id="ARBA00022729"/>
    </source>
</evidence>
<evidence type="ECO:0000256" key="4">
    <source>
        <dbReference type="HAMAP-Rule" id="MF_02071"/>
    </source>
</evidence>
<name>A0A8J6QLX5_9BACT</name>
<evidence type="ECO:0000256" key="5">
    <source>
        <dbReference type="RuleBase" id="RU003495"/>
    </source>
</evidence>
<accession>A0A8J6QLX5</accession>
<evidence type="ECO:0000313" key="7">
    <source>
        <dbReference type="EMBL" id="MBD1400924.1"/>
    </source>
</evidence>
<sequence>MTSARRVVLLFLCLTLVLLLAGCGGRRSPVVRVVDTPEARELPGWQRPYDVDGIRYTPLRDHQGYRERGIASWYGKEFHGLKTSNGETYDMYGISAAHKTLPMGTLVQVTHLGTGKQIDVRINDRGPFAAGRIIDLSYGAARQLGTVEAGLAEVEVVAIGGSYVPPLRSVAAVSNSYAIQVAAFGVAANAHQLASRMRERFGHAQVATALINGQAVHRVRVGDFNSLESAEQLTSQLIAEGYRGSFVVVFE</sequence>
<dbReference type="SUPFAM" id="SSF110997">
    <property type="entry name" value="Sporulation related repeat"/>
    <property type="match status" value="1"/>
</dbReference>
<dbReference type="EMBL" id="JACWUN010000010">
    <property type="protein sequence ID" value="MBD1400924.1"/>
    <property type="molecule type" value="Genomic_DNA"/>
</dbReference>
<evidence type="ECO:0000313" key="8">
    <source>
        <dbReference type="Proteomes" id="UP000632828"/>
    </source>
</evidence>
<keyword evidence="8" id="KW-1185">Reference proteome</keyword>
<feature type="domain" description="SPOR" evidence="6">
    <location>
        <begin position="171"/>
        <end position="250"/>
    </location>
</feature>
<dbReference type="PROSITE" id="PS51724">
    <property type="entry name" value="SPOR"/>
    <property type="match status" value="1"/>
</dbReference>
<evidence type="ECO:0000256" key="3">
    <source>
        <dbReference type="ARBA" id="ARBA00023316"/>
    </source>
</evidence>
<dbReference type="InterPro" id="IPR012997">
    <property type="entry name" value="RplA"/>
</dbReference>
<dbReference type="AlphaFoldDB" id="A0A8J6QLX5"/>
<dbReference type="PANTHER" id="PTHR34183">
    <property type="entry name" value="ENDOLYTIC PEPTIDOGLYCAN TRANSGLYCOSYLASE RLPA"/>
    <property type="match status" value="1"/>
</dbReference>
<dbReference type="Proteomes" id="UP000632828">
    <property type="component" value="Unassembled WGS sequence"/>
</dbReference>
<dbReference type="SUPFAM" id="SSF50685">
    <property type="entry name" value="Barwin-like endoglucanases"/>
    <property type="match status" value="1"/>
</dbReference>
<dbReference type="GO" id="GO:0071555">
    <property type="term" value="P:cell wall organization"/>
    <property type="evidence" value="ECO:0007669"/>
    <property type="project" value="UniProtKB-KW"/>
</dbReference>
<comment type="similarity">
    <text evidence="4 5">Belongs to the RlpA family.</text>
</comment>
<dbReference type="HAMAP" id="MF_02071">
    <property type="entry name" value="RlpA"/>
    <property type="match status" value="1"/>
</dbReference>
<dbReference type="GO" id="GO:0005886">
    <property type="term" value="C:plasma membrane"/>
    <property type="evidence" value="ECO:0007669"/>
    <property type="project" value="UniProtKB-SubCell"/>
</dbReference>
<comment type="caution">
    <text evidence="7">The sequence shown here is derived from an EMBL/GenBank/DDBJ whole genome shotgun (WGS) entry which is preliminary data.</text>
</comment>
<dbReference type="GO" id="GO:0000270">
    <property type="term" value="P:peptidoglycan metabolic process"/>
    <property type="evidence" value="ECO:0007669"/>
    <property type="project" value="UniProtKB-UniRule"/>
</dbReference>
<keyword evidence="4" id="KW-0472">Membrane</keyword>
<dbReference type="InterPro" id="IPR036908">
    <property type="entry name" value="RlpA-like_sf"/>
</dbReference>
<proteinExistence type="inferred from homology"/>
<dbReference type="NCBIfam" id="TIGR00413">
    <property type="entry name" value="rlpA"/>
    <property type="match status" value="1"/>
</dbReference>
<dbReference type="EC" id="4.2.2.-" evidence="4"/>
<dbReference type="InterPro" id="IPR034718">
    <property type="entry name" value="RlpA"/>
</dbReference>
<gene>
    <name evidence="4" type="primary">rlpA</name>
    <name evidence="7" type="ORF">ICT70_09590</name>
</gene>
<dbReference type="InterPro" id="IPR009009">
    <property type="entry name" value="RlpA-like_DPBB"/>
</dbReference>
<comment type="subcellular location">
    <subcellularLocation>
        <location evidence="4">Cell membrane</location>
        <topology evidence="4">Lipid-anchor</topology>
    </subcellularLocation>
</comment>
<comment type="function">
    <text evidence="4">Lytic transglycosylase with a strong preference for naked glycan strands that lack stem peptides.</text>
</comment>
<dbReference type="InterPro" id="IPR036680">
    <property type="entry name" value="SPOR-like_sf"/>
</dbReference>
<dbReference type="CDD" id="cd22268">
    <property type="entry name" value="DPBB_RlpA-like"/>
    <property type="match status" value="1"/>
</dbReference>
<protein>
    <recommendedName>
        <fullName evidence="4">Probable endolytic peptidoglycan transglycosylase RlpA</fullName>
        <ecNumber evidence="4">4.2.2.-</ecNumber>
    </recommendedName>
</protein>
<dbReference type="Gene3D" id="2.40.40.10">
    <property type="entry name" value="RlpA-like domain"/>
    <property type="match status" value="1"/>
</dbReference>
<dbReference type="InterPro" id="IPR007730">
    <property type="entry name" value="SPOR-like_dom"/>
</dbReference>
<keyword evidence="4" id="KW-0564">Palmitate</keyword>
<keyword evidence="2 4" id="KW-0456">Lyase</keyword>
<keyword evidence="4" id="KW-1003">Cell membrane</keyword>
<organism evidence="7 8">
    <name type="scientific">Pelovirga terrestris</name>
    <dbReference type="NCBI Taxonomy" id="2771352"/>
    <lineage>
        <taxon>Bacteria</taxon>
        <taxon>Pseudomonadati</taxon>
        <taxon>Thermodesulfobacteriota</taxon>
        <taxon>Desulfuromonadia</taxon>
        <taxon>Geobacterales</taxon>
        <taxon>Geobacteraceae</taxon>
        <taxon>Pelovirga</taxon>
    </lineage>
</organism>
<dbReference type="GO" id="GO:0042834">
    <property type="term" value="F:peptidoglycan binding"/>
    <property type="evidence" value="ECO:0007669"/>
    <property type="project" value="InterPro"/>
</dbReference>